<gene>
    <name evidence="2" type="ORF">JOF50_000339</name>
</gene>
<organism evidence="2 3">
    <name type="scientific">Corynebacterium mucifaciens</name>
    <dbReference type="NCBI Taxonomy" id="57171"/>
    <lineage>
        <taxon>Bacteria</taxon>
        <taxon>Bacillati</taxon>
        <taxon>Actinomycetota</taxon>
        <taxon>Actinomycetes</taxon>
        <taxon>Mycobacteriales</taxon>
        <taxon>Corynebacteriaceae</taxon>
        <taxon>Corynebacterium</taxon>
    </lineage>
</organism>
<keyword evidence="1" id="KW-0812">Transmembrane</keyword>
<keyword evidence="1" id="KW-0472">Membrane</keyword>
<feature type="transmembrane region" description="Helical" evidence="1">
    <location>
        <begin position="22"/>
        <end position="46"/>
    </location>
</feature>
<feature type="transmembrane region" description="Helical" evidence="1">
    <location>
        <begin position="52"/>
        <end position="76"/>
    </location>
</feature>
<proteinExistence type="predicted"/>
<keyword evidence="3" id="KW-1185">Reference proteome</keyword>
<accession>A0ABV2NVB9</accession>
<sequence>MVSVACVTRVVMARVAMASMFSVARVLCVVAAGMAFEVAVFVMAGVRTGSGAGVGVSVAHGSVLSLRFIVVVGSAVPGGLARRPSPTLVPQGGMCLGCVPIRTT</sequence>
<evidence type="ECO:0000313" key="3">
    <source>
        <dbReference type="Proteomes" id="UP001549139"/>
    </source>
</evidence>
<reference evidence="2 3" key="1">
    <citation type="submission" date="2024-06" db="EMBL/GenBank/DDBJ databases">
        <title>Sequencing the genomes of 1000 actinobacteria strains.</title>
        <authorList>
            <person name="Klenk H.-P."/>
        </authorList>
    </citation>
    <scope>NUCLEOTIDE SEQUENCE [LARGE SCALE GENOMIC DNA]</scope>
    <source>
        <strain evidence="2 3">DSM 44265</strain>
    </source>
</reference>
<keyword evidence="1" id="KW-1133">Transmembrane helix</keyword>
<name>A0ABV2NVB9_9CORY</name>
<evidence type="ECO:0000313" key="2">
    <source>
        <dbReference type="EMBL" id="MET3943540.1"/>
    </source>
</evidence>
<evidence type="ECO:0000256" key="1">
    <source>
        <dbReference type="SAM" id="Phobius"/>
    </source>
</evidence>
<dbReference type="Proteomes" id="UP001549139">
    <property type="component" value="Unassembled WGS sequence"/>
</dbReference>
<dbReference type="EMBL" id="JBEPNZ010000001">
    <property type="protein sequence ID" value="MET3943540.1"/>
    <property type="molecule type" value="Genomic_DNA"/>
</dbReference>
<comment type="caution">
    <text evidence="2">The sequence shown here is derived from an EMBL/GenBank/DDBJ whole genome shotgun (WGS) entry which is preliminary data.</text>
</comment>
<protein>
    <recommendedName>
        <fullName evidence="4">Secreted protein</fullName>
    </recommendedName>
</protein>
<evidence type="ECO:0008006" key="4">
    <source>
        <dbReference type="Google" id="ProtNLM"/>
    </source>
</evidence>